<organism evidence="4 5">
    <name type="scientific">candidate division WS6 bacterium GW2011_GWF2_39_15</name>
    <dbReference type="NCBI Taxonomy" id="1619100"/>
    <lineage>
        <taxon>Bacteria</taxon>
        <taxon>Candidatus Dojkabacteria</taxon>
    </lineage>
</organism>
<evidence type="ECO:0000259" key="3">
    <source>
        <dbReference type="Pfam" id="PF03816"/>
    </source>
</evidence>
<dbReference type="PANTHER" id="PTHR33392">
    <property type="entry name" value="POLYISOPRENYL-TEICHOIC ACID--PEPTIDOGLYCAN TEICHOIC ACID TRANSFERASE TAGU"/>
    <property type="match status" value="1"/>
</dbReference>
<name>A0A0G0MNH3_9BACT</name>
<evidence type="ECO:0000256" key="2">
    <source>
        <dbReference type="SAM" id="Phobius"/>
    </source>
</evidence>
<reference evidence="4 5" key="1">
    <citation type="journal article" date="2015" name="Nature">
        <title>rRNA introns, odd ribosomes, and small enigmatic genomes across a large radiation of phyla.</title>
        <authorList>
            <person name="Brown C.T."/>
            <person name="Hug L.A."/>
            <person name="Thomas B.C."/>
            <person name="Sharon I."/>
            <person name="Castelle C.J."/>
            <person name="Singh A."/>
            <person name="Wilkins M.J."/>
            <person name="Williams K.H."/>
            <person name="Banfield J.F."/>
        </authorList>
    </citation>
    <scope>NUCLEOTIDE SEQUENCE [LARGE SCALE GENOMIC DNA]</scope>
</reference>
<accession>A0A0G0MNH3</accession>
<feature type="transmembrane region" description="Helical" evidence="2">
    <location>
        <begin position="47"/>
        <end position="65"/>
    </location>
</feature>
<keyword evidence="2" id="KW-0472">Membrane</keyword>
<dbReference type="STRING" id="1619100.UT34_C0002G0106"/>
<dbReference type="Gene3D" id="3.40.630.190">
    <property type="entry name" value="LCP protein"/>
    <property type="match status" value="1"/>
</dbReference>
<comment type="caution">
    <text evidence="4">The sequence shown here is derived from an EMBL/GenBank/DDBJ whole genome shotgun (WGS) entry which is preliminary data.</text>
</comment>
<dbReference type="InterPro" id="IPR050922">
    <property type="entry name" value="LytR/CpsA/Psr_CW_biosynth"/>
</dbReference>
<comment type="similarity">
    <text evidence="1">Belongs to the LytR/CpsA/Psr (LCP) family.</text>
</comment>
<sequence length="522" mass="58245">MNVKDTNSKILLKDQKNKVNEIQTQSAAKLSGDSTKRKFDKKLFFKWAIRVFIVLVVLGGGFYAYKVLSFTNAIGLKIRPEDLLSSFKEEPELKKDSSGKYTNVLLVGIDSRGEKSTLRNTDSMIIASYNYETGNTVMYSVPRDLYVPFPDNPSYYQKINAMYASGENKKKGGGLEYLEKTLKSITGLEVQYHAMIDLQGFKKIIDTLGGITVNVENSFTDDCYPVDGTQKITYYCGLINGKAQTITFKAGPQTMNGTIALQYARSRHSSDNGEGTDFARGRRQQRVIAAIKDKFLTTETLLNPQKILETMDALEKNLIVTEFTTEDIQAAVNLANKQKENPGKVFSFVLDPSIGAGKVLKGGNGLRCNLPGFCPNPSNPPYSVQSVAGTYPTYTELLTLVQLIQLDPQLYKEDAIIRVYDTGIGYIKAKTKTEELQKKYPYLNILFFGTLRSDKEGNIVYGSNSTDFVYTVDMLAKYFQTENKTKPDFITSNLYGEDLVVLLGKEVVKVEAAPQTDNQTTK</sequence>
<dbReference type="PANTHER" id="PTHR33392:SF6">
    <property type="entry name" value="POLYISOPRENYL-TEICHOIC ACID--PEPTIDOGLYCAN TEICHOIC ACID TRANSFERASE TAGU"/>
    <property type="match status" value="1"/>
</dbReference>
<dbReference type="NCBIfam" id="TIGR00350">
    <property type="entry name" value="lytR_cpsA_psr"/>
    <property type="match status" value="1"/>
</dbReference>
<evidence type="ECO:0000313" key="4">
    <source>
        <dbReference type="EMBL" id="KKR05599.1"/>
    </source>
</evidence>
<keyword evidence="2" id="KW-0812">Transmembrane</keyword>
<dbReference type="AlphaFoldDB" id="A0A0G0MNH3"/>
<gene>
    <name evidence="4" type="ORF">UT34_C0002G0106</name>
</gene>
<evidence type="ECO:0000256" key="1">
    <source>
        <dbReference type="ARBA" id="ARBA00006068"/>
    </source>
</evidence>
<evidence type="ECO:0000313" key="5">
    <source>
        <dbReference type="Proteomes" id="UP000034799"/>
    </source>
</evidence>
<feature type="domain" description="Cell envelope-related transcriptional attenuator" evidence="3">
    <location>
        <begin position="120"/>
        <end position="295"/>
    </location>
</feature>
<keyword evidence="2" id="KW-1133">Transmembrane helix</keyword>
<dbReference type="EMBL" id="LBWK01000002">
    <property type="protein sequence ID" value="KKR05599.1"/>
    <property type="molecule type" value="Genomic_DNA"/>
</dbReference>
<proteinExistence type="inferred from homology"/>
<protein>
    <submittedName>
        <fullName evidence="4">Cell envelope-related transcriptional attenuator</fullName>
    </submittedName>
</protein>
<dbReference type="InterPro" id="IPR004474">
    <property type="entry name" value="LytR_CpsA_psr"/>
</dbReference>
<dbReference type="Proteomes" id="UP000034799">
    <property type="component" value="Unassembled WGS sequence"/>
</dbReference>
<dbReference type="Pfam" id="PF03816">
    <property type="entry name" value="LytR_cpsA_psr"/>
    <property type="match status" value="1"/>
</dbReference>